<dbReference type="PANTHER" id="PTHR21071:SF4">
    <property type="entry name" value="UDP-N-ACETYLENOLPYRUVOYLGLUCOSAMINE REDUCTASE"/>
    <property type="match status" value="1"/>
</dbReference>
<accession>A0A1Q8QBB2</accession>
<name>A0A1Q8QBB2_9FIRM</name>
<dbReference type="EMBL" id="MLBF01000181">
    <property type="protein sequence ID" value="OLN24617.1"/>
    <property type="molecule type" value="Genomic_DNA"/>
</dbReference>
<dbReference type="GO" id="GO:0005829">
    <property type="term" value="C:cytosol"/>
    <property type="evidence" value="ECO:0007669"/>
    <property type="project" value="TreeGrafter"/>
</dbReference>
<dbReference type="AlphaFoldDB" id="A0A1Q8QBB2"/>
<comment type="caution">
    <text evidence="3">The sequence shown here is derived from an EMBL/GenBank/DDBJ whole genome shotgun (WGS) entry which is preliminary data.</text>
</comment>
<proteinExistence type="predicted"/>
<dbReference type="InterPro" id="IPR011601">
    <property type="entry name" value="MurB_C"/>
</dbReference>
<evidence type="ECO:0000313" key="4">
    <source>
        <dbReference type="Proteomes" id="UP000186102"/>
    </source>
</evidence>
<dbReference type="Gene3D" id="3.90.78.10">
    <property type="entry name" value="UDP-N-acetylenolpyruvoylglucosamine reductase, C-terminal domain"/>
    <property type="match status" value="1"/>
</dbReference>
<reference evidence="3 4" key="1">
    <citation type="submission" date="2016-09" db="EMBL/GenBank/DDBJ databases">
        <title>Complete genome of Desulfosporosinus sp. OL.</title>
        <authorList>
            <person name="Mardanov A."/>
            <person name="Beletsky A."/>
            <person name="Panova A."/>
            <person name="Karnachuk O."/>
            <person name="Ravin N."/>
        </authorList>
    </citation>
    <scope>NUCLEOTIDE SEQUENCE [LARGE SCALE GENOMIC DNA]</scope>
    <source>
        <strain evidence="3 4">OL</strain>
    </source>
</reference>
<dbReference type="Pfam" id="PF02873">
    <property type="entry name" value="MurB_C"/>
    <property type="match status" value="1"/>
</dbReference>
<evidence type="ECO:0000259" key="2">
    <source>
        <dbReference type="Pfam" id="PF02873"/>
    </source>
</evidence>
<feature type="domain" description="UDP-N-acetylenolpyruvoylglucosamine reductase C-terminal" evidence="2">
    <location>
        <begin position="2"/>
        <end position="60"/>
    </location>
</feature>
<dbReference type="InterPro" id="IPR003170">
    <property type="entry name" value="MurB"/>
</dbReference>
<dbReference type="InterPro" id="IPR036635">
    <property type="entry name" value="MurB_C_sf"/>
</dbReference>
<evidence type="ECO:0000256" key="1">
    <source>
        <dbReference type="ARBA" id="ARBA00001974"/>
    </source>
</evidence>
<sequence>MEEAGLKGFTIGGAQISPRHAGIIVNAGAATGADILAVIEEMRQAARERYGVELVLEQVVV</sequence>
<keyword evidence="4" id="KW-1185">Reference proteome</keyword>
<dbReference type="GO" id="GO:0008762">
    <property type="term" value="F:UDP-N-acetylmuramate dehydrogenase activity"/>
    <property type="evidence" value="ECO:0007669"/>
    <property type="project" value="InterPro"/>
</dbReference>
<comment type="cofactor">
    <cofactor evidence="1">
        <name>FAD</name>
        <dbReference type="ChEBI" id="CHEBI:57692"/>
    </cofactor>
</comment>
<dbReference type="GO" id="GO:0071555">
    <property type="term" value="P:cell wall organization"/>
    <property type="evidence" value="ECO:0007669"/>
    <property type="project" value="TreeGrafter"/>
</dbReference>
<protein>
    <submittedName>
        <fullName evidence="3">UDP-N-acetylenolpyruvoylglucosamine reductase</fullName>
    </submittedName>
</protein>
<organism evidence="3 4">
    <name type="scientific">Desulfosporosinus metallidurans</name>
    <dbReference type="NCBI Taxonomy" id="1888891"/>
    <lineage>
        <taxon>Bacteria</taxon>
        <taxon>Bacillati</taxon>
        <taxon>Bacillota</taxon>
        <taxon>Clostridia</taxon>
        <taxon>Eubacteriales</taxon>
        <taxon>Desulfitobacteriaceae</taxon>
        <taxon>Desulfosporosinus</taxon>
    </lineage>
</organism>
<dbReference type="GO" id="GO:0050660">
    <property type="term" value="F:flavin adenine dinucleotide binding"/>
    <property type="evidence" value="ECO:0007669"/>
    <property type="project" value="TreeGrafter"/>
</dbReference>
<evidence type="ECO:0000313" key="3">
    <source>
        <dbReference type="EMBL" id="OLN24617.1"/>
    </source>
</evidence>
<dbReference type="STRING" id="1888891.DSOL_5423"/>
<dbReference type="SUPFAM" id="SSF56194">
    <property type="entry name" value="Uridine diphospho-N-Acetylenolpyruvylglucosamine reductase, MurB, C-terminal domain"/>
    <property type="match status" value="1"/>
</dbReference>
<gene>
    <name evidence="3" type="ORF">DSOL_5423</name>
</gene>
<dbReference type="PANTHER" id="PTHR21071">
    <property type="entry name" value="UDP-N-ACETYLENOLPYRUVOYLGLUCOSAMINE REDUCTASE"/>
    <property type="match status" value="1"/>
</dbReference>
<dbReference type="Proteomes" id="UP000186102">
    <property type="component" value="Unassembled WGS sequence"/>
</dbReference>